<dbReference type="EMBL" id="CAEZVD010000027">
    <property type="protein sequence ID" value="CAB4619179.1"/>
    <property type="molecule type" value="Genomic_DNA"/>
</dbReference>
<evidence type="ECO:0000256" key="1">
    <source>
        <dbReference type="ARBA" id="ARBA00004651"/>
    </source>
</evidence>
<dbReference type="GO" id="GO:0005886">
    <property type="term" value="C:plasma membrane"/>
    <property type="evidence" value="ECO:0007669"/>
    <property type="project" value="UniProtKB-SubCell"/>
</dbReference>
<dbReference type="InterPro" id="IPR018584">
    <property type="entry name" value="GT87"/>
</dbReference>
<keyword evidence="6 7" id="KW-0472">Membrane</keyword>
<feature type="transmembrane region" description="Helical" evidence="7">
    <location>
        <begin position="335"/>
        <end position="352"/>
    </location>
</feature>
<evidence type="ECO:0000313" key="8">
    <source>
        <dbReference type="EMBL" id="CAB4619179.1"/>
    </source>
</evidence>
<feature type="transmembrane region" description="Helical" evidence="7">
    <location>
        <begin position="108"/>
        <end position="137"/>
    </location>
</feature>
<feature type="transmembrane region" description="Helical" evidence="7">
    <location>
        <begin position="177"/>
        <end position="197"/>
    </location>
</feature>
<feature type="transmembrane region" description="Helical" evidence="7">
    <location>
        <begin position="60"/>
        <end position="87"/>
    </location>
</feature>
<keyword evidence="2" id="KW-1003">Cell membrane</keyword>
<keyword evidence="5 7" id="KW-1133">Transmembrane helix</keyword>
<evidence type="ECO:0000256" key="3">
    <source>
        <dbReference type="ARBA" id="ARBA00022679"/>
    </source>
</evidence>
<organism evidence="8">
    <name type="scientific">freshwater metagenome</name>
    <dbReference type="NCBI Taxonomy" id="449393"/>
    <lineage>
        <taxon>unclassified sequences</taxon>
        <taxon>metagenomes</taxon>
        <taxon>ecological metagenomes</taxon>
    </lineage>
</organism>
<feature type="transmembrane region" description="Helical" evidence="7">
    <location>
        <begin position="312"/>
        <end position="328"/>
    </location>
</feature>
<evidence type="ECO:0000256" key="2">
    <source>
        <dbReference type="ARBA" id="ARBA00022475"/>
    </source>
</evidence>
<reference evidence="8" key="1">
    <citation type="submission" date="2020-05" db="EMBL/GenBank/DDBJ databases">
        <authorList>
            <person name="Chiriac C."/>
            <person name="Salcher M."/>
            <person name="Ghai R."/>
            <person name="Kavagutti S V."/>
        </authorList>
    </citation>
    <scope>NUCLEOTIDE SEQUENCE</scope>
</reference>
<feature type="transmembrane region" description="Helical" evidence="7">
    <location>
        <begin position="143"/>
        <end position="170"/>
    </location>
</feature>
<protein>
    <submittedName>
        <fullName evidence="8">Unannotated protein</fullName>
    </submittedName>
</protein>
<gene>
    <name evidence="8" type="ORF">UFOPK1909_00425</name>
</gene>
<evidence type="ECO:0000256" key="5">
    <source>
        <dbReference type="ARBA" id="ARBA00022989"/>
    </source>
</evidence>
<dbReference type="AlphaFoldDB" id="A0A6J6I5P1"/>
<dbReference type="GO" id="GO:0016758">
    <property type="term" value="F:hexosyltransferase activity"/>
    <property type="evidence" value="ECO:0007669"/>
    <property type="project" value="InterPro"/>
</dbReference>
<feature type="transmembrane region" description="Helical" evidence="7">
    <location>
        <begin position="257"/>
        <end position="277"/>
    </location>
</feature>
<dbReference type="Pfam" id="PF09594">
    <property type="entry name" value="GT87"/>
    <property type="match status" value="1"/>
</dbReference>
<name>A0A6J6I5P1_9ZZZZ</name>
<evidence type="ECO:0000256" key="4">
    <source>
        <dbReference type="ARBA" id="ARBA00022692"/>
    </source>
</evidence>
<keyword evidence="3" id="KW-0808">Transferase</keyword>
<feature type="transmembrane region" description="Helical" evidence="7">
    <location>
        <begin position="364"/>
        <end position="383"/>
    </location>
</feature>
<comment type="subcellular location">
    <subcellularLocation>
        <location evidence="1">Cell membrane</location>
        <topology evidence="1">Multi-pass membrane protein</topology>
    </subcellularLocation>
</comment>
<keyword evidence="4 7" id="KW-0812">Transmembrane</keyword>
<proteinExistence type="predicted"/>
<sequence>MLLSIGIPFGQLALSPLFATVMPLNDVLLYGWWLQEMQLGKPVFGIVQPFVYPYPSLVPMWLAAFIGGASGILVGWCLLVGVLNALAVGSLTKWGRGATSSFLAAWTWLGFLWLLGPSAIGRIDAISVAVAIFGLVAFKEGKIFKAVAFFTIGAWLKIWPVALALGAFIADKAKRQALVAGSSIVAVVLVVAAVAGANSSLFSFVSTQGNRGIQIESPIATFWLWAAKLGADDSKAGIYYDEKIITNQVYGPLVSEISSLMTAVMFIALAITAFLAFKALRAGANRNQIFVMTSMTAVLDLIVFNKVGSPQFMAWLALPLIALILFEIKKIAMPVAGFCTIALLTNLVYPISYMDLMGLGDVSVTLLTLRNLLLVLMLIWANLRLGSLSKRL</sequence>
<evidence type="ECO:0000256" key="7">
    <source>
        <dbReference type="SAM" id="Phobius"/>
    </source>
</evidence>
<accession>A0A6J6I5P1</accession>
<evidence type="ECO:0000256" key="6">
    <source>
        <dbReference type="ARBA" id="ARBA00023136"/>
    </source>
</evidence>